<evidence type="ECO:0000313" key="3">
    <source>
        <dbReference type="Proteomes" id="UP000241595"/>
    </source>
</evidence>
<dbReference type="Pfam" id="PF08808">
    <property type="entry name" value="RES"/>
    <property type="match status" value="1"/>
</dbReference>
<dbReference type="EMBL" id="FTRV01000015">
    <property type="protein sequence ID" value="SPM30382.1"/>
    <property type="molecule type" value="Genomic_DNA"/>
</dbReference>
<accession>A0A2U3NFT5</accession>
<gene>
    <name evidence="2" type="ORF">MTAB308_3885</name>
</gene>
<keyword evidence="3" id="KW-1185">Reference proteome</keyword>
<reference evidence="2 3" key="1">
    <citation type="submission" date="2017-01" db="EMBL/GenBank/DDBJ databases">
        <authorList>
            <consortium name="Urmite Genomes"/>
        </authorList>
    </citation>
    <scope>NUCLEOTIDE SEQUENCE [LARGE SCALE GENOMIC DNA]</scope>
    <source>
        <strain evidence="2 3">AB308</strain>
    </source>
</reference>
<evidence type="ECO:0000313" key="2">
    <source>
        <dbReference type="EMBL" id="SPM30382.1"/>
    </source>
</evidence>
<proteinExistence type="predicted"/>
<sequence length="216" mass="23880">VSGDETLGDPPSKEELRAIGIRDDELRAIRRSEKWWRVHRTAGKHVLAWNEFRAYGPLLRFDPHPEPKGDHPGHGVWYGGSVPGAALAEAFQEHRTIDRVREAPYLTSLRFTRDLRLLDVAVDSVGAWPTRAGGTFAMSTAPHAITQRWARVIVAAFPTLDGMRYNSRFAGNACIALFPPAATAMPPRPYTSHPLTHPGLAKRIAGVADRLGYSMV</sequence>
<feature type="domain" description="RES" evidence="1">
    <location>
        <begin position="57"/>
        <end position="189"/>
    </location>
</feature>
<dbReference type="SMART" id="SM00953">
    <property type="entry name" value="RES"/>
    <property type="match status" value="1"/>
</dbReference>
<name>A0A2U3NFT5_9MYCO</name>
<dbReference type="AlphaFoldDB" id="A0A2U3NFT5"/>
<evidence type="ECO:0000259" key="1">
    <source>
        <dbReference type="SMART" id="SM00953"/>
    </source>
</evidence>
<dbReference type="InterPro" id="IPR014914">
    <property type="entry name" value="RES_dom"/>
</dbReference>
<dbReference type="STRING" id="1841859.GCA_900157385_03886"/>
<organism evidence="2 3">
    <name type="scientific">Mycobacterium terramassiliense</name>
    <dbReference type="NCBI Taxonomy" id="1841859"/>
    <lineage>
        <taxon>Bacteria</taxon>
        <taxon>Bacillati</taxon>
        <taxon>Actinomycetota</taxon>
        <taxon>Actinomycetes</taxon>
        <taxon>Mycobacteriales</taxon>
        <taxon>Mycobacteriaceae</taxon>
        <taxon>Mycobacterium</taxon>
    </lineage>
</organism>
<protein>
    <recommendedName>
        <fullName evidence="1">RES domain-containing protein</fullName>
    </recommendedName>
</protein>
<dbReference type="Proteomes" id="UP000241595">
    <property type="component" value="Unassembled WGS sequence"/>
</dbReference>
<feature type="non-terminal residue" evidence="2">
    <location>
        <position position="1"/>
    </location>
</feature>